<name>A0A7X1NYA7_9DEIO</name>
<dbReference type="RefSeq" id="WP_152872265.1">
    <property type="nucleotide sequence ID" value="NZ_WBSL01000012.1"/>
</dbReference>
<protein>
    <recommendedName>
        <fullName evidence="3">Lipoprotein</fullName>
    </recommendedName>
</protein>
<reference evidence="1 2" key="1">
    <citation type="submission" date="2019-10" db="EMBL/GenBank/DDBJ databases">
        <title>Deinococcus sp. isolated from soil.</title>
        <authorList>
            <person name="Li Y."/>
            <person name="Wang J."/>
        </authorList>
    </citation>
    <scope>NUCLEOTIDE SEQUENCE [LARGE SCALE GENOMIC DNA]</scope>
    <source>
        <strain evidence="1 2">SDU3-2</strain>
    </source>
</reference>
<keyword evidence="2" id="KW-1185">Reference proteome</keyword>
<sequence length="286" mass="30895">MRLVLLLAVTAFLTACRPEEPVPETTAPSTVTEADLLAAIDRTPHPLPDLRPTVLGEAGTLAGPTSPLFPVGQAVFLGWPSPSPAGSAVSGAGRILEPGRVEVHLPPEPGPSGRERPTALEWVREFNIFEPCAVDTLRVDSGQEDVRLARVEVTTRNPELNVASGVGDALADPTDLRFATEPPPEFVNVLPHALTETRAVSDRTGFLLHADGDVWVRGERRCVFPYVARLEDADQYNLFVNLKLRRGWNVVRVRLDGGVPRGRLKITELVVTGGAASFSFQPDGRP</sequence>
<dbReference type="AlphaFoldDB" id="A0A7X1NYA7"/>
<dbReference type="PROSITE" id="PS51257">
    <property type="entry name" value="PROKAR_LIPOPROTEIN"/>
    <property type="match status" value="1"/>
</dbReference>
<organism evidence="1 2">
    <name type="scientific">Deinococcus terrestris</name>
    <dbReference type="NCBI Taxonomy" id="2651870"/>
    <lineage>
        <taxon>Bacteria</taxon>
        <taxon>Thermotogati</taxon>
        <taxon>Deinococcota</taxon>
        <taxon>Deinococci</taxon>
        <taxon>Deinococcales</taxon>
        <taxon>Deinococcaceae</taxon>
        <taxon>Deinococcus</taxon>
    </lineage>
</organism>
<dbReference type="EMBL" id="WBSL01000012">
    <property type="protein sequence ID" value="MPY67953.1"/>
    <property type="molecule type" value="Genomic_DNA"/>
</dbReference>
<evidence type="ECO:0000313" key="1">
    <source>
        <dbReference type="EMBL" id="MPY67953.1"/>
    </source>
</evidence>
<proteinExistence type="predicted"/>
<gene>
    <name evidence="1" type="ORF">F8S09_14930</name>
</gene>
<accession>A0A7X1NYA7</accession>
<evidence type="ECO:0000313" key="2">
    <source>
        <dbReference type="Proteomes" id="UP000484842"/>
    </source>
</evidence>
<evidence type="ECO:0008006" key="3">
    <source>
        <dbReference type="Google" id="ProtNLM"/>
    </source>
</evidence>
<dbReference type="Proteomes" id="UP000484842">
    <property type="component" value="Unassembled WGS sequence"/>
</dbReference>
<comment type="caution">
    <text evidence="1">The sequence shown here is derived from an EMBL/GenBank/DDBJ whole genome shotgun (WGS) entry which is preliminary data.</text>
</comment>